<sequence>MVVARFELEPALRARAIAIANPTLIQCDATVAAVECLSVQELADQSEGDDVDVAPNAGITVFLINSDYASYDSGCIVVVRYDFNDTVAQCQENENLKAGLEGGGLPNDFLVEKLDLNTLVQRVTIETQNNGDIALIPDEHTAVSGAHCRELEFASSRHRSVAPTALSHRRERRRLSAYQSFEERTVDRLFWKLNFLSTLTPLLYTPTALVIDSYGDFRGYLMPFHPAQSLSKVMERLCDSKAQIILEPKEGAQLLCISPTALGYLKLLNLKNPAPSVTPTRIPGHKFGMAPQAYMAIDIVSGVAALHNRNEYCGDIKRSNIVLWQWIYHFLSGPGNCRSRGDLETDGKEFLTRARDVFALGLVLWALAEEINEFDRREFFITPRLVWVSRSTPPWYCELIETCLADSPEDRPNTNSLLEAMIVHFMDKS</sequence>
<accession>A0A9P5PIA7</accession>
<dbReference type="Proteomes" id="UP000772434">
    <property type="component" value="Unassembled WGS sequence"/>
</dbReference>
<evidence type="ECO:0000313" key="2">
    <source>
        <dbReference type="Proteomes" id="UP000772434"/>
    </source>
</evidence>
<dbReference type="Gene3D" id="1.10.510.10">
    <property type="entry name" value="Transferase(Phosphotransferase) domain 1"/>
    <property type="match status" value="1"/>
</dbReference>
<name>A0A9P5PIA7_9AGAR</name>
<reference evidence="1" key="1">
    <citation type="submission" date="2020-11" db="EMBL/GenBank/DDBJ databases">
        <authorList>
            <consortium name="DOE Joint Genome Institute"/>
            <person name="Ahrendt S."/>
            <person name="Riley R."/>
            <person name="Andreopoulos W."/>
            <person name="Labutti K."/>
            <person name="Pangilinan J."/>
            <person name="Ruiz-Duenas F.J."/>
            <person name="Barrasa J.M."/>
            <person name="Sanchez-Garcia M."/>
            <person name="Camarero S."/>
            <person name="Miyauchi S."/>
            <person name="Serrano A."/>
            <person name="Linde D."/>
            <person name="Babiker R."/>
            <person name="Drula E."/>
            <person name="Ayuso-Fernandez I."/>
            <person name="Pacheco R."/>
            <person name="Padilla G."/>
            <person name="Ferreira P."/>
            <person name="Barriuso J."/>
            <person name="Kellner H."/>
            <person name="Castanera R."/>
            <person name="Alfaro M."/>
            <person name="Ramirez L."/>
            <person name="Pisabarro A.G."/>
            <person name="Kuo A."/>
            <person name="Tritt A."/>
            <person name="Lipzen A."/>
            <person name="He G."/>
            <person name="Yan M."/>
            <person name="Ng V."/>
            <person name="Cullen D."/>
            <person name="Martin F."/>
            <person name="Rosso M.-N."/>
            <person name="Henrissat B."/>
            <person name="Hibbett D."/>
            <person name="Martinez A.T."/>
            <person name="Grigoriev I.V."/>
        </authorList>
    </citation>
    <scope>NUCLEOTIDE SEQUENCE</scope>
    <source>
        <strain evidence="1">AH 40177</strain>
    </source>
</reference>
<keyword evidence="2" id="KW-1185">Reference proteome</keyword>
<comment type="caution">
    <text evidence="1">The sequence shown here is derived from an EMBL/GenBank/DDBJ whole genome shotgun (WGS) entry which is preliminary data.</text>
</comment>
<evidence type="ECO:0008006" key="3">
    <source>
        <dbReference type="Google" id="ProtNLM"/>
    </source>
</evidence>
<protein>
    <recommendedName>
        <fullName evidence="3">Protein kinase domain-containing protein</fullName>
    </recommendedName>
</protein>
<dbReference type="AlphaFoldDB" id="A0A9P5PIA7"/>
<proteinExistence type="predicted"/>
<dbReference type="InterPro" id="IPR011009">
    <property type="entry name" value="Kinase-like_dom_sf"/>
</dbReference>
<dbReference type="OrthoDB" id="3257280at2759"/>
<dbReference type="EMBL" id="JADNRY010000095">
    <property type="protein sequence ID" value="KAF9065916.1"/>
    <property type="molecule type" value="Genomic_DNA"/>
</dbReference>
<evidence type="ECO:0000313" key="1">
    <source>
        <dbReference type="EMBL" id="KAF9065916.1"/>
    </source>
</evidence>
<gene>
    <name evidence="1" type="ORF">BDP27DRAFT_1449975</name>
</gene>
<organism evidence="1 2">
    <name type="scientific">Rhodocollybia butyracea</name>
    <dbReference type="NCBI Taxonomy" id="206335"/>
    <lineage>
        <taxon>Eukaryota</taxon>
        <taxon>Fungi</taxon>
        <taxon>Dikarya</taxon>
        <taxon>Basidiomycota</taxon>
        <taxon>Agaricomycotina</taxon>
        <taxon>Agaricomycetes</taxon>
        <taxon>Agaricomycetidae</taxon>
        <taxon>Agaricales</taxon>
        <taxon>Marasmiineae</taxon>
        <taxon>Omphalotaceae</taxon>
        <taxon>Rhodocollybia</taxon>
    </lineage>
</organism>
<dbReference type="SUPFAM" id="SSF56112">
    <property type="entry name" value="Protein kinase-like (PK-like)"/>
    <property type="match status" value="1"/>
</dbReference>